<dbReference type="STRING" id="104452.A0A0L7LJP2"/>
<protein>
    <submittedName>
        <fullName evidence="2">Uncharacterized protein</fullName>
    </submittedName>
</protein>
<dbReference type="Proteomes" id="UP000037510">
    <property type="component" value="Unassembled WGS sequence"/>
</dbReference>
<dbReference type="PANTHER" id="PTHR34239:SF2">
    <property type="entry name" value="TRANSPOSABLE ELEMENT P TRANSPOSASE_THAP9 CONSERVED DOMAIN-CONTAINING PROTEIN"/>
    <property type="match status" value="1"/>
</dbReference>
<evidence type="ECO:0000313" key="3">
    <source>
        <dbReference type="Proteomes" id="UP000037510"/>
    </source>
</evidence>
<dbReference type="PANTHER" id="PTHR34239">
    <property type="entry name" value="APPLE DOMAIN-CONTAINING PROTEIN"/>
    <property type="match status" value="1"/>
</dbReference>
<comment type="caution">
    <text evidence="2">The sequence shown here is derived from an EMBL/GenBank/DDBJ whole genome shotgun (WGS) entry which is preliminary data.</text>
</comment>
<gene>
    <name evidence="2" type="ORF">OBRU01_07528</name>
</gene>
<organism evidence="2 3">
    <name type="scientific">Operophtera brumata</name>
    <name type="common">Winter moth</name>
    <name type="synonym">Phalaena brumata</name>
    <dbReference type="NCBI Taxonomy" id="104452"/>
    <lineage>
        <taxon>Eukaryota</taxon>
        <taxon>Metazoa</taxon>
        <taxon>Ecdysozoa</taxon>
        <taxon>Arthropoda</taxon>
        <taxon>Hexapoda</taxon>
        <taxon>Insecta</taxon>
        <taxon>Pterygota</taxon>
        <taxon>Neoptera</taxon>
        <taxon>Endopterygota</taxon>
        <taxon>Lepidoptera</taxon>
        <taxon>Glossata</taxon>
        <taxon>Ditrysia</taxon>
        <taxon>Geometroidea</taxon>
        <taxon>Geometridae</taxon>
        <taxon>Larentiinae</taxon>
        <taxon>Operophtera</taxon>
    </lineage>
</organism>
<accession>A0A0L7LJP2</accession>
<reference evidence="2 3" key="1">
    <citation type="journal article" date="2015" name="Genome Biol. Evol.">
        <title>The genome of winter moth (Operophtera brumata) provides a genomic perspective on sexual dimorphism and phenology.</title>
        <authorList>
            <person name="Derks M.F."/>
            <person name="Smit S."/>
            <person name="Salis L."/>
            <person name="Schijlen E."/>
            <person name="Bossers A."/>
            <person name="Mateman C."/>
            <person name="Pijl A.S."/>
            <person name="de Ridder D."/>
            <person name="Groenen M.A."/>
            <person name="Visser M.E."/>
            <person name="Megens H.J."/>
        </authorList>
    </citation>
    <scope>NUCLEOTIDE SEQUENCE [LARGE SCALE GENOMIC DNA]</scope>
    <source>
        <strain evidence="2">WM2013NL</strain>
        <tissue evidence="2">Head and thorax</tissue>
    </source>
</reference>
<dbReference type="AlphaFoldDB" id="A0A0L7LJP2"/>
<feature type="region of interest" description="Disordered" evidence="1">
    <location>
        <begin position="66"/>
        <end position="122"/>
    </location>
</feature>
<feature type="compositionally biased region" description="Pro residues" evidence="1">
    <location>
        <begin position="75"/>
        <end position="94"/>
    </location>
</feature>
<feature type="compositionally biased region" description="Polar residues" evidence="1">
    <location>
        <begin position="20"/>
        <end position="29"/>
    </location>
</feature>
<evidence type="ECO:0000256" key="1">
    <source>
        <dbReference type="SAM" id="MobiDB-lite"/>
    </source>
</evidence>
<feature type="region of interest" description="Disordered" evidence="1">
    <location>
        <begin position="1"/>
        <end position="47"/>
    </location>
</feature>
<keyword evidence="3" id="KW-1185">Reference proteome</keyword>
<sequence>MGKKRKHEKTEEEIRRKIQKLQNQLAQSSTRERSFSEENLNDLPLDTPCYGSPYCVSAMDTIQYEETSAYMRSPSPLPPIQPSPHPSSPQPPSPRVASLDNTQLPASTPGAPVPPNDNETGDAELDDEILQLLGDAPKAETPLGPPIHKDIARRWQDILAKGLSKDIKEGLLKDYMVPNNCDLLLAPTLTPEVKAALPDTLIKRDSSLVYKQKQLGIALSALATEK</sequence>
<name>A0A0L7LJP2_OPEBR</name>
<dbReference type="EMBL" id="JTDY01000923">
    <property type="protein sequence ID" value="KOB75421.1"/>
    <property type="molecule type" value="Genomic_DNA"/>
</dbReference>
<proteinExistence type="predicted"/>
<evidence type="ECO:0000313" key="2">
    <source>
        <dbReference type="EMBL" id="KOB75421.1"/>
    </source>
</evidence>